<evidence type="ECO:0000256" key="3">
    <source>
        <dbReference type="ARBA" id="ARBA00016864"/>
    </source>
</evidence>
<organism evidence="12 13">
    <name type="scientific">Litoreibacter ascidiaceicola</name>
    <dbReference type="NCBI Taxonomy" id="1486859"/>
    <lineage>
        <taxon>Bacteria</taxon>
        <taxon>Pseudomonadati</taxon>
        <taxon>Pseudomonadota</taxon>
        <taxon>Alphaproteobacteria</taxon>
        <taxon>Rhodobacterales</taxon>
        <taxon>Roseobacteraceae</taxon>
        <taxon>Litoreibacter</taxon>
    </lineage>
</organism>
<dbReference type="InterPro" id="IPR005672">
    <property type="entry name" value="Phosphate_PstA"/>
</dbReference>
<keyword evidence="7 9" id="KW-1133">Transmembrane helix</keyword>
<sequence>MVDMTTLSARHGDAASTKRVRKRRAAETRLKAYGIIALSLAAAALVALLGSVFTKAGGALTETYLTMPITLEASEIDPDGTGDPKIIRRADFSGLTKDMLKEQFPNAKGRTTRRELYDLTSSGAAFELADKVAADPSLVGQTIDYPFLASDVTDLYLKGAFGELVSKPVTGNLTLSRDGDTYIVSSTADDFGKALDRVKEGLTVEAAKLRGQARLQDNGVVEFTRRAEAADTAEEREKNEKLADARAAARDALLAEADKLEARAAAQGGDEVLDENNRSVLINVAGGWLKMTRITPNGGLAEAVVPMERAVNATNSWGLHTTDLPEASRKVSDNQIIWIEQLKAQGRVDVVFNTRFFTAGDSREPELAGIWGAVAGSFWTMLVTFLLAFPTGVLAAIYLEEFASKNKLTDFVEVNINNLAAVPSIVFGLLGLSVFLGVLGVPRSAPLAGGIVLALMTLPTIIIAARAAIRAVPPSIRDAAVGLGASPLQCTFHHVLPLAMPGILTGTIIGMAQALGETAPLIMIGMVAFIVDIPGSITDSASVLPVQVFRWSDFPERAFEARTSAAICVLLFFLVVMNAIAVILRKRFERRW</sequence>
<evidence type="ECO:0000313" key="12">
    <source>
        <dbReference type="EMBL" id="SHE78507.1"/>
    </source>
</evidence>
<feature type="domain" description="ABC transmembrane type-1" evidence="11">
    <location>
        <begin position="374"/>
        <end position="580"/>
    </location>
</feature>
<comment type="similarity">
    <text evidence="2 9">Belongs to the binding-protein-dependent transport system permease family. CysTW subfamily.</text>
</comment>
<dbReference type="InterPro" id="IPR024573">
    <property type="entry name" value="DUF3333"/>
</dbReference>
<dbReference type="GO" id="GO:0005886">
    <property type="term" value="C:plasma membrane"/>
    <property type="evidence" value="ECO:0007669"/>
    <property type="project" value="UniProtKB-SubCell"/>
</dbReference>
<feature type="transmembrane region" description="Helical" evidence="9">
    <location>
        <begin position="419"/>
        <end position="441"/>
    </location>
</feature>
<evidence type="ECO:0000256" key="4">
    <source>
        <dbReference type="ARBA" id="ARBA00022448"/>
    </source>
</evidence>
<dbReference type="Gene3D" id="1.10.3720.10">
    <property type="entry name" value="MetI-like"/>
    <property type="match status" value="1"/>
</dbReference>
<evidence type="ECO:0000256" key="9">
    <source>
        <dbReference type="RuleBase" id="RU363043"/>
    </source>
</evidence>
<evidence type="ECO:0000256" key="2">
    <source>
        <dbReference type="ARBA" id="ARBA00007069"/>
    </source>
</evidence>
<dbReference type="CDD" id="cd06261">
    <property type="entry name" value="TM_PBP2"/>
    <property type="match status" value="1"/>
</dbReference>
<evidence type="ECO:0000256" key="8">
    <source>
        <dbReference type="ARBA" id="ARBA00023136"/>
    </source>
</evidence>
<evidence type="ECO:0000256" key="1">
    <source>
        <dbReference type="ARBA" id="ARBA00004651"/>
    </source>
</evidence>
<feature type="transmembrane region" description="Helical" evidence="9">
    <location>
        <begin position="447"/>
        <end position="469"/>
    </location>
</feature>
<comment type="caution">
    <text evidence="9">Lacks conserved residue(s) required for the propagation of feature annotation.</text>
</comment>
<keyword evidence="5 9" id="KW-1003">Cell membrane</keyword>
<protein>
    <recommendedName>
        <fullName evidence="3 9">Phosphate transport system permease protein PstA</fullName>
    </recommendedName>
</protein>
<evidence type="ECO:0000256" key="10">
    <source>
        <dbReference type="SAM" id="MobiDB-lite"/>
    </source>
</evidence>
<feature type="transmembrane region" description="Helical" evidence="9">
    <location>
        <begin position="378"/>
        <end position="399"/>
    </location>
</feature>
<evidence type="ECO:0000256" key="6">
    <source>
        <dbReference type="ARBA" id="ARBA00022692"/>
    </source>
</evidence>
<dbReference type="EMBL" id="FQUV01000002">
    <property type="protein sequence ID" value="SHE78507.1"/>
    <property type="molecule type" value="Genomic_DNA"/>
</dbReference>
<dbReference type="PANTHER" id="PTHR43470">
    <property type="entry name" value="PHOSPHATE TRANSPORT SYSTEM PERMEASE PROTEIN PSTA-RELATED"/>
    <property type="match status" value="1"/>
</dbReference>
<dbReference type="NCBIfam" id="TIGR00974">
    <property type="entry name" value="3a0107s02c"/>
    <property type="match status" value="1"/>
</dbReference>
<dbReference type="InterPro" id="IPR035906">
    <property type="entry name" value="MetI-like_sf"/>
</dbReference>
<evidence type="ECO:0000313" key="13">
    <source>
        <dbReference type="Proteomes" id="UP000184144"/>
    </source>
</evidence>
<keyword evidence="6 9" id="KW-0812">Transmembrane</keyword>
<evidence type="ECO:0000259" key="11">
    <source>
        <dbReference type="PROSITE" id="PS50928"/>
    </source>
</evidence>
<feature type="region of interest" description="Disordered" evidence="10">
    <location>
        <begin position="1"/>
        <end position="20"/>
    </location>
</feature>
<dbReference type="Pfam" id="PF11812">
    <property type="entry name" value="DUF3333"/>
    <property type="match status" value="1"/>
</dbReference>
<dbReference type="InterPro" id="IPR000515">
    <property type="entry name" value="MetI-like"/>
</dbReference>
<dbReference type="GO" id="GO:0005315">
    <property type="term" value="F:phosphate transmembrane transporter activity"/>
    <property type="evidence" value="ECO:0007669"/>
    <property type="project" value="InterPro"/>
</dbReference>
<dbReference type="STRING" id="1486859.SAMN05444273_102566"/>
<feature type="transmembrane region" description="Helical" evidence="9">
    <location>
        <begin position="564"/>
        <end position="584"/>
    </location>
</feature>
<dbReference type="PANTHER" id="PTHR43470:SF5">
    <property type="entry name" value="PHOSPHATE TRANSPORT SYSTEM PERMEASE PROTEIN PSTA"/>
    <property type="match status" value="1"/>
</dbReference>
<dbReference type="Proteomes" id="UP000184144">
    <property type="component" value="Unassembled WGS sequence"/>
</dbReference>
<gene>
    <name evidence="12" type="ORF">SAMN05444273_102566</name>
</gene>
<keyword evidence="13" id="KW-1185">Reference proteome</keyword>
<reference evidence="13" key="1">
    <citation type="submission" date="2016-11" db="EMBL/GenBank/DDBJ databases">
        <authorList>
            <person name="Varghese N."/>
            <person name="Submissions S."/>
        </authorList>
    </citation>
    <scope>NUCLEOTIDE SEQUENCE [LARGE SCALE GENOMIC DNA]</scope>
    <source>
        <strain evidence="13">DSM 100566</strain>
    </source>
</reference>
<proteinExistence type="inferred from homology"/>
<dbReference type="Pfam" id="PF00528">
    <property type="entry name" value="BPD_transp_1"/>
    <property type="match status" value="1"/>
</dbReference>
<evidence type="ECO:0000256" key="7">
    <source>
        <dbReference type="ARBA" id="ARBA00022989"/>
    </source>
</evidence>
<evidence type="ECO:0000256" key="5">
    <source>
        <dbReference type="ARBA" id="ARBA00022475"/>
    </source>
</evidence>
<dbReference type="GO" id="GO:0035435">
    <property type="term" value="P:phosphate ion transmembrane transport"/>
    <property type="evidence" value="ECO:0007669"/>
    <property type="project" value="InterPro"/>
</dbReference>
<comment type="subcellular location">
    <subcellularLocation>
        <location evidence="9">Cell inner membrane</location>
        <topology evidence="9">Multi-pass membrane protein</topology>
    </subcellularLocation>
    <subcellularLocation>
        <location evidence="1">Cell membrane</location>
        <topology evidence="1">Multi-pass membrane protein</topology>
    </subcellularLocation>
</comment>
<dbReference type="AlphaFoldDB" id="A0A1M4WBC4"/>
<keyword evidence="8 9" id="KW-0472">Membrane</keyword>
<dbReference type="SUPFAM" id="SSF161098">
    <property type="entry name" value="MetI-like"/>
    <property type="match status" value="1"/>
</dbReference>
<accession>A0A1M4WBC4</accession>
<name>A0A1M4WBC4_9RHOB</name>
<keyword evidence="4" id="KW-0813">Transport</keyword>
<dbReference type="PROSITE" id="PS50928">
    <property type="entry name" value="ABC_TM1"/>
    <property type="match status" value="1"/>
</dbReference>
<feature type="transmembrane region" description="Helical" evidence="9">
    <location>
        <begin position="32"/>
        <end position="53"/>
    </location>
</feature>